<evidence type="ECO:0000256" key="3">
    <source>
        <dbReference type="ARBA" id="ARBA00022475"/>
    </source>
</evidence>
<keyword evidence="4 7" id="KW-0812">Transmembrane</keyword>
<keyword evidence="6 7" id="KW-0472">Membrane</keyword>
<feature type="transmembrane region" description="Helical" evidence="7">
    <location>
        <begin position="56"/>
        <end position="86"/>
    </location>
</feature>
<evidence type="ECO:0000256" key="7">
    <source>
        <dbReference type="RuleBase" id="RU363032"/>
    </source>
</evidence>
<organism evidence="10 11">
    <name type="scientific">Ruania alba</name>
    <dbReference type="NCBI Taxonomy" id="648782"/>
    <lineage>
        <taxon>Bacteria</taxon>
        <taxon>Bacillati</taxon>
        <taxon>Actinomycetota</taxon>
        <taxon>Actinomycetes</taxon>
        <taxon>Micrococcales</taxon>
        <taxon>Ruaniaceae</taxon>
        <taxon>Ruania</taxon>
    </lineage>
</organism>
<dbReference type="Gene3D" id="1.10.3720.10">
    <property type="entry name" value="MetI-like"/>
    <property type="match status" value="1"/>
</dbReference>
<evidence type="ECO:0000256" key="8">
    <source>
        <dbReference type="SAM" id="MobiDB-lite"/>
    </source>
</evidence>
<dbReference type="InterPro" id="IPR000515">
    <property type="entry name" value="MetI-like"/>
</dbReference>
<sequence length="339" mass="35945">MASPSHDLAAATAPTSQDQKARGGPSRLAPSRSKGGGSSPSLPRASRARGKRNDALMATVLIAPAMAAFSLFVLVPAGAGLLLAFFDWNLFGTPEFVGAENIFRLFGDDEMWQSLAVTGIFVVLGVAPTTLLGFVLAVVANSQLPGVAAFRVFYFAPMIASTAVAAVIWVSLYNGRSGLINAALGAFGIQGPNWLSDPTWARPALVVILIWNALPLVIILYLAGLQRVPADIYSAAALDGVGKWRMIWSMTWPNVAGTTALVLILQGIGFVSGTFELALLMTDGGPLRTTQSLALYAYQAAFTDGDIGYASALSMFQLFLLGSIVLVVRYLMQKRKESR</sequence>
<dbReference type="Pfam" id="PF00528">
    <property type="entry name" value="BPD_transp_1"/>
    <property type="match status" value="1"/>
</dbReference>
<dbReference type="EMBL" id="FNTX01000002">
    <property type="protein sequence ID" value="SEE71108.1"/>
    <property type="molecule type" value="Genomic_DNA"/>
</dbReference>
<feature type="transmembrane region" description="Helical" evidence="7">
    <location>
        <begin position="115"/>
        <end position="140"/>
    </location>
</feature>
<dbReference type="OrthoDB" id="145927at2"/>
<dbReference type="Proteomes" id="UP000199220">
    <property type="component" value="Unassembled WGS sequence"/>
</dbReference>
<evidence type="ECO:0000259" key="9">
    <source>
        <dbReference type="PROSITE" id="PS50928"/>
    </source>
</evidence>
<dbReference type="GO" id="GO:0055085">
    <property type="term" value="P:transmembrane transport"/>
    <property type="evidence" value="ECO:0007669"/>
    <property type="project" value="InterPro"/>
</dbReference>
<evidence type="ECO:0000256" key="2">
    <source>
        <dbReference type="ARBA" id="ARBA00022448"/>
    </source>
</evidence>
<feature type="transmembrane region" description="Helical" evidence="7">
    <location>
        <begin position="152"/>
        <end position="172"/>
    </location>
</feature>
<dbReference type="STRING" id="648782.SAMN04488554_2575"/>
<dbReference type="PANTHER" id="PTHR30193:SF41">
    <property type="entry name" value="DIACETYLCHITOBIOSE UPTAKE SYSTEM PERMEASE PROTEIN NGCF"/>
    <property type="match status" value="1"/>
</dbReference>
<feature type="transmembrane region" description="Helical" evidence="7">
    <location>
        <begin position="307"/>
        <end position="332"/>
    </location>
</feature>
<keyword evidence="2 7" id="KW-0813">Transport</keyword>
<protein>
    <submittedName>
        <fullName evidence="10">Multiple sugar transport system permease protein</fullName>
    </submittedName>
</protein>
<comment type="subcellular location">
    <subcellularLocation>
        <location evidence="1 7">Cell membrane</location>
        <topology evidence="1 7">Multi-pass membrane protein</topology>
    </subcellularLocation>
</comment>
<keyword evidence="10" id="KW-0762">Sugar transport</keyword>
<feature type="transmembrane region" description="Helical" evidence="7">
    <location>
        <begin position="204"/>
        <end position="223"/>
    </location>
</feature>
<gene>
    <name evidence="10" type="ORF">SAMN04488554_2575</name>
</gene>
<evidence type="ECO:0000256" key="5">
    <source>
        <dbReference type="ARBA" id="ARBA00022989"/>
    </source>
</evidence>
<proteinExistence type="inferred from homology"/>
<evidence type="ECO:0000256" key="4">
    <source>
        <dbReference type="ARBA" id="ARBA00022692"/>
    </source>
</evidence>
<dbReference type="PROSITE" id="PS50928">
    <property type="entry name" value="ABC_TM1"/>
    <property type="match status" value="1"/>
</dbReference>
<dbReference type="InterPro" id="IPR035906">
    <property type="entry name" value="MetI-like_sf"/>
</dbReference>
<accession>A0A1H5L4E3</accession>
<feature type="domain" description="ABC transmembrane type-1" evidence="9">
    <location>
        <begin position="115"/>
        <end position="328"/>
    </location>
</feature>
<dbReference type="CDD" id="cd06261">
    <property type="entry name" value="TM_PBP2"/>
    <property type="match status" value="1"/>
</dbReference>
<dbReference type="AlphaFoldDB" id="A0A1H5L4E3"/>
<feature type="transmembrane region" description="Helical" evidence="7">
    <location>
        <begin position="255"/>
        <end position="275"/>
    </location>
</feature>
<evidence type="ECO:0000313" key="10">
    <source>
        <dbReference type="EMBL" id="SEE71108.1"/>
    </source>
</evidence>
<dbReference type="PANTHER" id="PTHR30193">
    <property type="entry name" value="ABC TRANSPORTER PERMEASE PROTEIN"/>
    <property type="match status" value="1"/>
</dbReference>
<dbReference type="GO" id="GO:0005886">
    <property type="term" value="C:plasma membrane"/>
    <property type="evidence" value="ECO:0007669"/>
    <property type="project" value="UniProtKB-SubCell"/>
</dbReference>
<evidence type="ECO:0000256" key="6">
    <source>
        <dbReference type="ARBA" id="ARBA00023136"/>
    </source>
</evidence>
<keyword evidence="5 7" id="KW-1133">Transmembrane helix</keyword>
<dbReference type="InterPro" id="IPR051393">
    <property type="entry name" value="ABC_transporter_permease"/>
</dbReference>
<reference evidence="11" key="1">
    <citation type="submission" date="2016-10" db="EMBL/GenBank/DDBJ databases">
        <authorList>
            <person name="Varghese N."/>
            <person name="Submissions S."/>
        </authorList>
    </citation>
    <scope>NUCLEOTIDE SEQUENCE [LARGE SCALE GENOMIC DNA]</scope>
    <source>
        <strain evidence="11">DSM 21368</strain>
    </source>
</reference>
<evidence type="ECO:0000313" key="11">
    <source>
        <dbReference type="Proteomes" id="UP000199220"/>
    </source>
</evidence>
<keyword evidence="11" id="KW-1185">Reference proteome</keyword>
<feature type="region of interest" description="Disordered" evidence="8">
    <location>
        <begin position="1"/>
        <end position="50"/>
    </location>
</feature>
<comment type="similarity">
    <text evidence="7">Belongs to the binding-protein-dependent transport system permease family.</text>
</comment>
<dbReference type="SUPFAM" id="SSF161098">
    <property type="entry name" value="MetI-like"/>
    <property type="match status" value="1"/>
</dbReference>
<keyword evidence="3" id="KW-1003">Cell membrane</keyword>
<name>A0A1H5L4E3_9MICO</name>
<evidence type="ECO:0000256" key="1">
    <source>
        <dbReference type="ARBA" id="ARBA00004651"/>
    </source>
</evidence>